<dbReference type="SUPFAM" id="SSF53756">
    <property type="entry name" value="UDP-Glycosyltransferase/glycogen phosphorylase"/>
    <property type="match status" value="1"/>
</dbReference>
<evidence type="ECO:0000256" key="2">
    <source>
        <dbReference type="ARBA" id="ARBA00022679"/>
    </source>
</evidence>
<protein>
    <submittedName>
        <fullName evidence="3">Glycosyltransferase</fullName>
    </submittedName>
</protein>
<dbReference type="RefSeq" id="WP_133287303.1">
    <property type="nucleotide sequence ID" value="NZ_SMSJ01000003.1"/>
</dbReference>
<dbReference type="Pfam" id="PF13692">
    <property type="entry name" value="Glyco_trans_1_4"/>
    <property type="match status" value="1"/>
</dbReference>
<comment type="caution">
    <text evidence="3">The sequence shown here is derived from an EMBL/GenBank/DDBJ whole genome shotgun (WGS) entry which is preliminary data.</text>
</comment>
<accession>A0A4R5QLL6</accession>
<keyword evidence="4" id="KW-1185">Reference proteome</keyword>
<proteinExistence type="predicted"/>
<dbReference type="Gene3D" id="3.40.50.2000">
    <property type="entry name" value="Glycogen Phosphorylase B"/>
    <property type="match status" value="2"/>
</dbReference>
<dbReference type="EMBL" id="SMSJ01000003">
    <property type="protein sequence ID" value="TDH64023.1"/>
    <property type="molecule type" value="Genomic_DNA"/>
</dbReference>
<dbReference type="PANTHER" id="PTHR12526">
    <property type="entry name" value="GLYCOSYLTRANSFERASE"/>
    <property type="match status" value="1"/>
</dbReference>
<dbReference type="GO" id="GO:0016757">
    <property type="term" value="F:glycosyltransferase activity"/>
    <property type="evidence" value="ECO:0007669"/>
    <property type="project" value="UniProtKB-KW"/>
</dbReference>
<keyword evidence="1" id="KW-0328">Glycosyltransferase</keyword>
<dbReference type="PANTHER" id="PTHR12526:SF510">
    <property type="entry name" value="D-INOSITOL 3-PHOSPHATE GLYCOSYLTRANSFERASE"/>
    <property type="match status" value="1"/>
</dbReference>
<evidence type="ECO:0000313" key="3">
    <source>
        <dbReference type="EMBL" id="TDH64023.1"/>
    </source>
</evidence>
<dbReference type="OrthoDB" id="9801609at2"/>
<gene>
    <name evidence="3" type="ORF">E2C06_04175</name>
</gene>
<name>A0A4R5QLL6_9PROT</name>
<evidence type="ECO:0000256" key="1">
    <source>
        <dbReference type="ARBA" id="ARBA00022676"/>
    </source>
</evidence>
<dbReference type="Proteomes" id="UP000295096">
    <property type="component" value="Unassembled WGS sequence"/>
</dbReference>
<evidence type="ECO:0000313" key="4">
    <source>
        <dbReference type="Proteomes" id="UP000295096"/>
    </source>
</evidence>
<sequence>MTPARNGLTVWTPLPPERNGIADYSAILLGGLAAHYDCRVACDDWLGLTPAGIAVVDPALAHRGAGPRVLHQIGNNPGHGFVLHGLRGMPGVTTLHDPGLLYLHETMGAAGATIRAGMAAALPGLAAVYGRQHREHGIQTRANHLLFDLAGEVLARSRAVVVHSAYARNRLRLVHGPAATAHVAVIPHFVPPGALPDRAAARARLGLPQDGFLVLTAGFATAVKRFDWLIEALALAIGQGAALRWIHAGAERPEEYALGAAIAARPAVAARAHVTGYLDEAALDDHIAAADLLVNLRFPSGGESSGSLARAFAAGTCCMVSDTAAYAELPRDAVLHLPLTGSVGLLAEALCAMAAEPARAAAIGALGRRHAEAEMALPAVAARYRDVIEESLGRPVAPDAPREVVSTLVLEAGPRLLARDLEAVLAGRRGPCRLLLAVPDLAALADLTLDRPGLLGDLLPLAARLVSVRVEAAPRPGLLLDLDLGGAA</sequence>
<dbReference type="AlphaFoldDB" id="A0A4R5QLL6"/>
<organism evidence="3 4">
    <name type="scientific">Dankookia rubra</name>
    <dbReference type="NCBI Taxonomy" id="1442381"/>
    <lineage>
        <taxon>Bacteria</taxon>
        <taxon>Pseudomonadati</taxon>
        <taxon>Pseudomonadota</taxon>
        <taxon>Alphaproteobacteria</taxon>
        <taxon>Acetobacterales</taxon>
        <taxon>Roseomonadaceae</taxon>
        <taxon>Dankookia</taxon>
    </lineage>
</organism>
<keyword evidence="2 3" id="KW-0808">Transferase</keyword>
<reference evidence="3 4" key="1">
    <citation type="journal article" date="2016" name="J. Microbiol.">
        <title>Dankookia rubra gen. nov., sp. nov., an alphaproteobacterium isolated from sediment of a shallow stream.</title>
        <authorList>
            <person name="Kim W.H."/>
            <person name="Kim D.H."/>
            <person name="Kang K."/>
            <person name="Ahn T.Y."/>
        </authorList>
    </citation>
    <scope>NUCLEOTIDE SEQUENCE [LARGE SCALE GENOMIC DNA]</scope>
    <source>
        <strain evidence="3 4">JCM30602</strain>
    </source>
</reference>
<dbReference type="CDD" id="cd03801">
    <property type="entry name" value="GT4_PimA-like"/>
    <property type="match status" value="1"/>
</dbReference>